<protein>
    <submittedName>
        <fullName evidence="1">Uncharacterized protein</fullName>
    </submittedName>
</protein>
<reference evidence="2" key="1">
    <citation type="journal article" date="2019" name="Int. J. Syst. Evol. Microbiol.">
        <title>The Global Catalogue of Microorganisms (GCM) 10K type strain sequencing project: providing services to taxonomists for standard genome sequencing and annotation.</title>
        <authorList>
            <consortium name="The Broad Institute Genomics Platform"/>
            <consortium name="The Broad Institute Genome Sequencing Center for Infectious Disease"/>
            <person name="Wu L."/>
            <person name="Ma J."/>
        </authorList>
    </citation>
    <scope>NUCLEOTIDE SEQUENCE [LARGE SCALE GENOMIC DNA]</scope>
    <source>
        <strain evidence="2">JCM 17687</strain>
    </source>
</reference>
<keyword evidence="2" id="KW-1185">Reference proteome</keyword>
<name>A0ABP9JCD5_9MICO</name>
<dbReference type="Proteomes" id="UP001500427">
    <property type="component" value="Unassembled WGS sequence"/>
</dbReference>
<evidence type="ECO:0000313" key="1">
    <source>
        <dbReference type="EMBL" id="GAA5027666.1"/>
    </source>
</evidence>
<accession>A0ABP9JCD5</accession>
<comment type="caution">
    <text evidence="1">The sequence shown here is derived from an EMBL/GenBank/DDBJ whole genome shotgun (WGS) entry which is preliminary data.</text>
</comment>
<dbReference type="RefSeq" id="WP_345507566.1">
    <property type="nucleotide sequence ID" value="NZ_BAABIW010000014.1"/>
</dbReference>
<organism evidence="1 2">
    <name type="scientific">Terrabacter aeriphilus</name>
    <dbReference type="NCBI Taxonomy" id="515662"/>
    <lineage>
        <taxon>Bacteria</taxon>
        <taxon>Bacillati</taxon>
        <taxon>Actinomycetota</taxon>
        <taxon>Actinomycetes</taxon>
        <taxon>Micrococcales</taxon>
        <taxon>Intrasporangiaceae</taxon>
        <taxon>Terrabacter</taxon>
    </lineage>
</organism>
<sequence>MGSAEPLSDPMEALAAKHGPAVGPKPLLSAQGVASATLALDAAGASDAFVTVNCQGPGRYTVTGDGAVLISSVCTGSAAADIRLPLADVGRSIHVEAPERFWLVIAPVA</sequence>
<dbReference type="EMBL" id="BAABIW010000014">
    <property type="protein sequence ID" value="GAA5027666.1"/>
    <property type="molecule type" value="Genomic_DNA"/>
</dbReference>
<proteinExistence type="predicted"/>
<gene>
    <name evidence="1" type="ORF">GCM10023258_22580</name>
</gene>
<evidence type="ECO:0000313" key="2">
    <source>
        <dbReference type="Proteomes" id="UP001500427"/>
    </source>
</evidence>